<evidence type="ECO:0000256" key="1">
    <source>
        <dbReference type="ARBA" id="ARBA00022490"/>
    </source>
</evidence>
<keyword evidence="6" id="KW-0282">Flagellum</keyword>
<dbReference type="GO" id="GO:0006417">
    <property type="term" value="P:regulation of translation"/>
    <property type="evidence" value="ECO:0007669"/>
    <property type="project" value="UniProtKB-KW"/>
</dbReference>
<reference evidence="6" key="1">
    <citation type="submission" date="2020-12" db="EMBL/GenBank/DDBJ databases">
        <title>Clostridium thailandense sp. nov., a novel acetogenic bacterium isolated from peat land soil in Thailand.</title>
        <authorList>
            <person name="Chaikitkaew S."/>
            <person name="Birkeland N.K."/>
        </authorList>
    </citation>
    <scope>NUCLEOTIDE SEQUENCE</scope>
    <source>
        <strain evidence="6">DSM 17425</strain>
    </source>
</reference>
<dbReference type="RefSeq" id="WP_211142233.1">
    <property type="nucleotide sequence ID" value="NZ_JAEEGB010000008.1"/>
</dbReference>
<dbReference type="SUPFAM" id="SSF141457">
    <property type="entry name" value="BH3618-like"/>
    <property type="match status" value="1"/>
</dbReference>
<keyword evidence="7" id="KW-1185">Reference proteome</keyword>
<comment type="subunit">
    <text evidence="5">Interacts with translational regulator CsrA and flagellin(s).</text>
</comment>
<dbReference type="Pfam" id="PF02623">
    <property type="entry name" value="FliW"/>
    <property type="match status" value="1"/>
</dbReference>
<accession>A0A934M373</accession>
<keyword evidence="1 5" id="KW-0963">Cytoplasm</keyword>
<dbReference type="InterPro" id="IPR024046">
    <property type="entry name" value="Flagellar_assmbl_FliW_dom_sf"/>
</dbReference>
<sequence>MKLNTKCHGVKEYEEKDIIKFEKGIPGFEKLKKFILFPAEENEVFSILHSIEDEEAGIVVVSPFIFIKNYEFDLNKGKMKELEVEGHEEVLVLNTVTLNSKIEDITINLKAPIVININKKLGEQIILDNPNYAIRHPLFGA</sequence>
<dbReference type="PANTHER" id="PTHR39190">
    <property type="entry name" value="FLAGELLAR ASSEMBLY FACTOR FLIW"/>
    <property type="match status" value="1"/>
</dbReference>
<comment type="subcellular location">
    <subcellularLocation>
        <location evidence="5">Cytoplasm</location>
    </subcellularLocation>
</comment>
<dbReference type="HAMAP" id="MF_01185">
    <property type="entry name" value="FliW"/>
    <property type="match status" value="1"/>
</dbReference>
<dbReference type="InterPro" id="IPR003775">
    <property type="entry name" value="Flagellar_assembly_factor_FliW"/>
</dbReference>
<keyword evidence="4 5" id="KW-0143">Chaperone</keyword>
<dbReference type="Gene3D" id="2.30.290.10">
    <property type="entry name" value="BH3618-like"/>
    <property type="match status" value="1"/>
</dbReference>
<comment type="similarity">
    <text evidence="5">Belongs to the FliW family.</text>
</comment>
<protein>
    <recommendedName>
        <fullName evidence="5">Flagellar assembly factor FliW</fullName>
    </recommendedName>
</protein>
<keyword evidence="6" id="KW-0969">Cilium</keyword>
<keyword evidence="3 5" id="KW-0810">Translation regulation</keyword>
<gene>
    <name evidence="5 6" type="primary">fliW</name>
    <name evidence="6" type="ORF">I6U51_08390</name>
</gene>
<dbReference type="AlphaFoldDB" id="A0A934M373"/>
<dbReference type="GO" id="GO:0005737">
    <property type="term" value="C:cytoplasm"/>
    <property type="evidence" value="ECO:0007669"/>
    <property type="project" value="UniProtKB-SubCell"/>
</dbReference>
<evidence type="ECO:0000256" key="2">
    <source>
        <dbReference type="ARBA" id="ARBA00022795"/>
    </source>
</evidence>
<name>A0A934M373_9CLOT</name>
<evidence type="ECO:0000313" key="7">
    <source>
        <dbReference type="Proteomes" id="UP000622687"/>
    </source>
</evidence>
<proteinExistence type="inferred from homology"/>
<keyword evidence="2 5" id="KW-1005">Bacterial flagellum biogenesis</keyword>
<dbReference type="PANTHER" id="PTHR39190:SF1">
    <property type="entry name" value="FLAGELLAR ASSEMBLY FACTOR FLIW"/>
    <property type="match status" value="1"/>
</dbReference>
<evidence type="ECO:0000256" key="3">
    <source>
        <dbReference type="ARBA" id="ARBA00022845"/>
    </source>
</evidence>
<dbReference type="NCBIfam" id="NF009793">
    <property type="entry name" value="PRK13285.1-1"/>
    <property type="match status" value="1"/>
</dbReference>
<keyword evidence="6" id="KW-0966">Cell projection</keyword>
<organism evidence="6 7">
    <name type="scientific">Clostridium aciditolerans</name>
    <dbReference type="NCBI Taxonomy" id="339861"/>
    <lineage>
        <taxon>Bacteria</taxon>
        <taxon>Bacillati</taxon>
        <taxon>Bacillota</taxon>
        <taxon>Clostridia</taxon>
        <taxon>Eubacteriales</taxon>
        <taxon>Clostridiaceae</taxon>
        <taxon>Clostridium</taxon>
    </lineage>
</organism>
<comment type="function">
    <text evidence="5">Acts as an anti-CsrA protein, binds CsrA and prevents it from repressing translation of its target genes, one of which is flagellin. Binds to flagellin and participates in the assembly of the flagellum.</text>
</comment>
<evidence type="ECO:0000256" key="5">
    <source>
        <dbReference type="HAMAP-Rule" id="MF_01185"/>
    </source>
</evidence>
<evidence type="ECO:0000256" key="4">
    <source>
        <dbReference type="ARBA" id="ARBA00023186"/>
    </source>
</evidence>
<comment type="caution">
    <text evidence="6">The sequence shown here is derived from an EMBL/GenBank/DDBJ whole genome shotgun (WGS) entry which is preliminary data.</text>
</comment>
<evidence type="ECO:0000313" key="6">
    <source>
        <dbReference type="EMBL" id="MBI6872730.1"/>
    </source>
</evidence>
<dbReference type="GO" id="GO:0044780">
    <property type="term" value="P:bacterial-type flagellum assembly"/>
    <property type="evidence" value="ECO:0007669"/>
    <property type="project" value="UniProtKB-UniRule"/>
</dbReference>
<dbReference type="Proteomes" id="UP000622687">
    <property type="component" value="Unassembled WGS sequence"/>
</dbReference>
<dbReference type="EMBL" id="JAEEGB010000008">
    <property type="protein sequence ID" value="MBI6872730.1"/>
    <property type="molecule type" value="Genomic_DNA"/>
</dbReference>